<evidence type="ECO:0000313" key="2">
    <source>
        <dbReference type="EMBL" id="KAK3341348.1"/>
    </source>
</evidence>
<gene>
    <name evidence="2" type="ORF">B0T25DRAFT_339123</name>
</gene>
<sequence>MLSLTVPPSYRHVATHIFVAIVEIRQVGYVTCAIYAFCAMASRPWATVGPGGQVFCSVCSVFLGCTRARRGRPSPCLAGSGTSGNRPGRALLFAPRRTEREREEGPCTVRSLGVAAEVPGLPCRAWRSCTGPGQGTSLQGRCCKLLGAGAQQRFSERAGGPVLNRPLTNLCLSSTPFSPSQSSSYLSKYLPPPPLPFSSSSSIRNQSFPLPYRSFQHPRGLRFSPEKRREGGDLDSGPPDKLPSHIRNRAGLLLQRPSTPPKLLVFLSVLSRHSSVRQRGILPFPPTHPIPLPSFRPQIRVSTSPIPLGRTEQGTFQPGSRRPSPSSTTPASATVQSTYSPRRECRIPLHERDPLKALVGLFSALRVRYMPVRVCPAIRGIFHARA</sequence>
<dbReference type="EMBL" id="JAUIQD010000008">
    <property type="protein sequence ID" value="KAK3341348.1"/>
    <property type="molecule type" value="Genomic_DNA"/>
</dbReference>
<proteinExistence type="predicted"/>
<organism evidence="2 3">
    <name type="scientific">Lasiosphaeria hispida</name>
    <dbReference type="NCBI Taxonomy" id="260671"/>
    <lineage>
        <taxon>Eukaryota</taxon>
        <taxon>Fungi</taxon>
        <taxon>Dikarya</taxon>
        <taxon>Ascomycota</taxon>
        <taxon>Pezizomycotina</taxon>
        <taxon>Sordariomycetes</taxon>
        <taxon>Sordariomycetidae</taxon>
        <taxon>Sordariales</taxon>
        <taxon>Lasiosphaeriaceae</taxon>
        <taxon>Lasiosphaeria</taxon>
    </lineage>
</organism>
<evidence type="ECO:0000256" key="1">
    <source>
        <dbReference type="SAM" id="MobiDB-lite"/>
    </source>
</evidence>
<reference evidence="2" key="1">
    <citation type="journal article" date="2023" name="Mol. Phylogenet. Evol.">
        <title>Genome-scale phylogeny and comparative genomics of the fungal order Sordariales.</title>
        <authorList>
            <person name="Hensen N."/>
            <person name="Bonometti L."/>
            <person name="Westerberg I."/>
            <person name="Brannstrom I.O."/>
            <person name="Guillou S."/>
            <person name="Cros-Aarteil S."/>
            <person name="Calhoun S."/>
            <person name="Haridas S."/>
            <person name="Kuo A."/>
            <person name="Mondo S."/>
            <person name="Pangilinan J."/>
            <person name="Riley R."/>
            <person name="LaButti K."/>
            <person name="Andreopoulos B."/>
            <person name="Lipzen A."/>
            <person name="Chen C."/>
            <person name="Yan M."/>
            <person name="Daum C."/>
            <person name="Ng V."/>
            <person name="Clum A."/>
            <person name="Steindorff A."/>
            <person name="Ohm R.A."/>
            <person name="Martin F."/>
            <person name="Silar P."/>
            <person name="Natvig D.O."/>
            <person name="Lalanne C."/>
            <person name="Gautier V."/>
            <person name="Ament-Velasquez S.L."/>
            <person name="Kruys A."/>
            <person name="Hutchinson M.I."/>
            <person name="Powell A.J."/>
            <person name="Barry K."/>
            <person name="Miller A.N."/>
            <person name="Grigoriev I.V."/>
            <person name="Debuchy R."/>
            <person name="Gladieux P."/>
            <person name="Hiltunen Thoren M."/>
            <person name="Johannesson H."/>
        </authorList>
    </citation>
    <scope>NUCLEOTIDE SEQUENCE</scope>
    <source>
        <strain evidence="2">CBS 955.72</strain>
    </source>
</reference>
<evidence type="ECO:0000313" key="3">
    <source>
        <dbReference type="Proteomes" id="UP001275084"/>
    </source>
</evidence>
<comment type="caution">
    <text evidence="2">The sequence shown here is derived from an EMBL/GenBank/DDBJ whole genome shotgun (WGS) entry which is preliminary data.</text>
</comment>
<feature type="region of interest" description="Disordered" evidence="1">
    <location>
        <begin position="208"/>
        <end position="245"/>
    </location>
</feature>
<name>A0AAJ0M817_9PEZI</name>
<dbReference type="Proteomes" id="UP001275084">
    <property type="component" value="Unassembled WGS sequence"/>
</dbReference>
<dbReference type="AlphaFoldDB" id="A0AAJ0M817"/>
<feature type="region of interest" description="Disordered" evidence="1">
    <location>
        <begin position="301"/>
        <end position="342"/>
    </location>
</feature>
<keyword evidence="3" id="KW-1185">Reference proteome</keyword>
<feature type="compositionally biased region" description="Low complexity" evidence="1">
    <location>
        <begin position="320"/>
        <end position="334"/>
    </location>
</feature>
<reference evidence="2" key="2">
    <citation type="submission" date="2023-06" db="EMBL/GenBank/DDBJ databases">
        <authorList>
            <consortium name="Lawrence Berkeley National Laboratory"/>
            <person name="Haridas S."/>
            <person name="Hensen N."/>
            <person name="Bonometti L."/>
            <person name="Westerberg I."/>
            <person name="Brannstrom I.O."/>
            <person name="Guillou S."/>
            <person name="Cros-Aarteil S."/>
            <person name="Calhoun S."/>
            <person name="Kuo A."/>
            <person name="Mondo S."/>
            <person name="Pangilinan J."/>
            <person name="Riley R."/>
            <person name="Labutti K."/>
            <person name="Andreopoulos B."/>
            <person name="Lipzen A."/>
            <person name="Chen C."/>
            <person name="Yanf M."/>
            <person name="Daum C."/>
            <person name="Ng V."/>
            <person name="Clum A."/>
            <person name="Steindorff A."/>
            <person name="Ohm R."/>
            <person name="Martin F."/>
            <person name="Silar P."/>
            <person name="Natvig D."/>
            <person name="Lalanne C."/>
            <person name="Gautier V."/>
            <person name="Ament-Velasquez S.L."/>
            <person name="Kruys A."/>
            <person name="Hutchinson M.I."/>
            <person name="Powell A.J."/>
            <person name="Barry K."/>
            <person name="Miller A.N."/>
            <person name="Grigoriev I.V."/>
            <person name="Debuchy R."/>
            <person name="Gladieux P."/>
            <person name="Thoren M.H."/>
            <person name="Johannesson H."/>
        </authorList>
    </citation>
    <scope>NUCLEOTIDE SEQUENCE</scope>
    <source>
        <strain evidence="2">CBS 955.72</strain>
    </source>
</reference>
<protein>
    <submittedName>
        <fullName evidence="2">Uncharacterized protein</fullName>
    </submittedName>
</protein>
<accession>A0AAJ0M817</accession>